<dbReference type="InterPro" id="IPR013923">
    <property type="entry name" value="Autophagy-rel_prot_16_dom"/>
</dbReference>
<keyword evidence="1" id="KW-0175">Coiled coil</keyword>
<reference evidence="4" key="2">
    <citation type="submission" date="2016-06" db="EMBL/GenBank/DDBJ databases">
        <title>The genome of a short-lived fish provides insights into sex chromosome evolution and the genetic control of aging.</title>
        <authorList>
            <person name="Reichwald K."/>
            <person name="Felder M."/>
            <person name="Petzold A."/>
            <person name="Koch P."/>
            <person name="Groth M."/>
            <person name="Platzer M."/>
        </authorList>
    </citation>
    <scope>NUCLEOTIDE SEQUENCE</scope>
    <source>
        <tissue evidence="4">Brain</tissue>
    </source>
</reference>
<name>A0A1A7XYG8_9TELE</name>
<dbReference type="PANTHER" id="PTHR19878:SF7">
    <property type="entry name" value="PROTEIN ATG16L2"/>
    <property type="match status" value="1"/>
</dbReference>
<feature type="compositionally biased region" description="Low complexity" evidence="2">
    <location>
        <begin position="215"/>
        <end position="227"/>
    </location>
</feature>
<evidence type="ECO:0000256" key="2">
    <source>
        <dbReference type="SAM" id="MobiDB-lite"/>
    </source>
</evidence>
<protein>
    <submittedName>
        <fullName evidence="4">Autophagy related 16-like 2</fullName>
    </submittedName>
</protein>
<dbReference type="PANTHER" id="PTHR19878">
    <property type="entry name" value="AUTOPHAGY PROTEIN 16-LIKE"/>
    <property type="match status" value="1"/>
</dbReference>
<evidence type="ECO:0000256" key="1">
    <source>
        <dbReference type="SAM" id="Coils"/>
    </source>
</evidence>
<dbReference type="Pfam" id="PF08614">
    <property type="entry name" value="ATG16"/>
    <property type="match status" value="1"/>
</dbReference>
<organism evidence="4">
    <name type="scientific">Iconisemion striatum</name>
    <dbReference type="NCBI Taxonomy" id="60296"/>
    <lineage>
        <taxon>Eukaryota</taxon>
        <taxon>Metazoa</taxon>
        <taxon>Chordata</taxon>
        <taxon>Craniata</taxon>
        <taxon>Vertebrata</taxon>
        <taxon>Euteleostomi</taxon>
        <taxon>Actinopterygii</taxon>
        <taxon>Neopterygii</taxon>
        <taxon>Teleostei</taxon>
        <taxon>Neoteleostei</taxon>
        <taxon>Acanthomorphata</taxon>
        <taxon>Ovalentaria</taxon>
        <taxon>Atherinomorphae</taxon>
        <taxon>Cyprinodontiformes</taxon>
        <taxon>Nothobranchiidae</taxon>
        <taxon>Iconisemion</taxon>
    </lineage>
</organism>
<feature type="domain" description="Autophagy-related protein 16" evidence="3">
    <location>
        <begin position="16"/>
        <end position="185"/>
    </location>
</feature>
<dbReference type="InterPro" id="IPR045160">
    <property type="entry name" value="ATG16"/>
</dbReference>
<sequence>MDPDLSSRSVETWRSHIIQQLKHRDISQTTRFQDLIRFYTQVLEKTSLTKSVLSSSNRRDCADSSSSLSSLQEQTTRVKKITGELAYQVVELQQHIQIKTCFLQDQQASLQVEKSRLGGASDVRQMLQKQVDHFNLENRKLKEDYDTLLERQRWAESKLREEKVQEEEMLEKMLHLKNQAAARMNNRNERRSRARQATLQKDLQMAARSKVTIDSSSSAPTSRSTSPKAELQESREGGQTRLFRSASMASPRMFSSFRELFGKRRGHSVTSLEEDLLYPVGFCVSARVPARALQELVRPDPEPYASDRPGLIQVFRSWFGF</sequence>
<proteinExistence type="predicted"/>
<evidence type="ECO:0000259" key="3">
    <source>
        <dbReference type="Pfam" id="PF08614"/>
    </source>
</evidence>
<dbReference type="EMBL" id="HADX01000841">
    <property type="protein sequence ID" value="SBP23073.1"/>
    <property type="molecule type" value="Transcribed_RNA"/>
</dbReference>
<dbReference type="AlphaFoldDB" id="A0A1A7XYG8"/>
<feature type="region of interest" description="Disordered" evidence="2">
    <location>
        <begin position="181"/>
        <end position="245"/>
    </location>
</feature>
<gene>
    <name evidence="4" type="primary">ATG16L2</name>
</gene>
<dbReference type="GO" id="GO:0000045">
    <property type="term" value="P:autophagosome assembly"/>
    <property type="evidence" value="ECO:0007669"/>
    <property type="project" value="InterPro"/>
</dbReference>
<accession>A0A1A7XYG8</accession>
<dbReference type="EMBL" id="HADW01006648">
    <property type="protein sequence ID" value="SBP08048.1"/>
    <property type="molecule type" value="Transcribed_RNA"/>
</dbReference>
<reference evidence="4" key="1">
    <citation type="submission" date="2016-05" db="EMBL/GenBank/DDBJ databases">
        <authorList>
            <person name="Lavstsen T."/>
            <person name="Jespersen J.S."/>
        </authorList>
    </citation>
    <scope>NUCLEOTIDE SEQUENCE</scope>
    <source>
        <tissue evidence="4">Brain</tissue>
    </source>
</reference>
<evidence type="ECO:0000313" key="4">
    <source>
        <dbReference type="EMBL" id="SBP23073.1"/>
    </source>
</evidence>
<feature type="coiled-coil region" evidence="1">
    <location>
        <begin position="124"/>
        <end position="179"/>
    </location>
</feature>